<dbReference type="Gene3D" id="1.10.10.10">
    <property type="entry name" value="Winged helix-like DNA-binding domain superfamily/Winged helix DNA-binding domain"/>
    <property type="match status" value="1"/>
</dbReference>
<protein>
    <submittedName>
        <fullName evidence="3">ANTAR domain-containing protein</fullName>
    </submittedName>
</protein>
<evidence type="ECO:0000313" key="4">
    <source>
        <dbReference type="Proteomes" id="UP001144096"/>
    </source>
</evidence>
<reference evidence="3" key="1">
    <citation type="submission" date="2022-06" db="EMBL/GenBank/DDBJ databases">
        <title>Amycolatopsis iheyaensis sp. nov., a new species of the genus Amycolatopsis isolated from soil in Iheya island, Japan.</title>
        <authorList>
            <person name="Ngamcharungchit C."/>
            <person name="Kanto H."/>
            <person name="Take A."/>
            <person name="Intra B."/>
            <person name="Matsumoto A."/>
            <person name="Panbangred W."/>
            <person name="Inahashi Y."/>
        </authorList>
    </citation>
    <scope>NUCLEOTIDE SEQUENCE</scope>
    <source>
        <strain evidence="3">OK19-0408</strain>
    </source>
</reference>
<dbReference type="InterPro" id="IPR036388">
    <property type="entry name" value="WH-like_DNA-bd_sf"/>
</dbReference>
<evidence type="ECO:0000313" key="3">
    <source>
        <dbReference type="EMBL" id="MCR6483194.1"/>
    </source>
</evidence>
<keyword evidence="4" id="KW-1185">Reference proteome</keyword>
<name>A0A9X2N747_9PSEU</name>
<sequence length="179" mass="19744">MTGTGVVRQALQAVRAPDVVETYASLGAAIGARRATTVSGDDQDALIGRLREEVRVLRGKLAYRPKIARALGVVQERYRLPDEEAAFRLLRSASQVHNVKVHRLAEVLVDLPHPGRADPVPPRRRTAPRREPGRVRPARRRRPAAAGRAPGARRGPVLPGPRRDDRRARAELVPRGAER</sequence>
<feature type="domain" description="ANTAR" evidence="2">
    <location>
        <begin position="47"/>
        <end position="109"/>
    </location>
</feature>
<accession>A0A9X2N747</accession>
<gene>
    <name evidence="3" type="ORF">M8542_10230</name>
</gene>
<dbReference type="SMART" id="SM01012">
    <property type="entry name" value="ANTAR"/>
    <property type="match status" value="1"/>
</dbReference>
<comment type="caution">
    <text evidence="3">The sequence shown here is derived from an EMBL/GenBank/DDBJ whole genome shotgun (WGS) entry which is preliminary data.</text>
</comment>
<evidence type="ECO:0000259" key="2">
    <source>
        <dbReference type="PROSITE" id="PS50921"/>
    </source>
</evidence>
<dbReference type="AlphaFoldDB" id="A0A9X2N747"/>
<dbReference type="GO" id="GO:0003723">
    <property type="term" value="F:RNA binding"/>
    <property type="evidence" value="ECO:0007669"/>
    <property type="project" value="InterPro"/>
</dbReference>
<dbReference type="InterPro" id="IPR005561">
    <property type="entry name" value="ANTAR"/>
</dbReference>
<proteinExistence type="predicted"/>
<evidence type="ECO:0000256" key="1">
    <source>
        <dbReference type="SAM" id="MobiDB-lite"/>
    </source>
</evidence>
<organism evidence="3 4">
    <name type="scientific">Amycolatopsis iheyensis</name>
    <dbReference type="NCBI Taxonomy" id="2945988"/>
    <lineage>
        <taxon>Bacteria</taxon>
        <taxon>Bacillati</taxon>
        <taxon>Actinomycetota</taxon>
        <taxon>Actinomycetes</taxon>
        <taxon>Pseudonocardiales</taxon>
        <taxon>Pseudonocardiaceae</taxon>
        <taxon>Amycolatopsis</taxon>
    </lineage>
</organism>
<feature type="compositionally biased region" description="Low complexity" evidence="1">
    <location>
        <begin position="144"/>
        <end position="157"/>
    </location>
</feature>
<feature type="region of interest" description="Disordered" evidence="1">
    <location>
        <begin position="112"/>
        <end position="179"/>
    </location>
</feature>
<feature type="compositionally biased region" description="Basic and acidic residues" evidence="1">
    <location>
        <begin position="161"/>
        <end position="179"/>
    </location>
</feature>
<dbReference type="Proteomes" id="UP001144096">
    <property type="component" value="Unassembled WGS sequence"/>
</dbReference>
<dbReference type="Pfam" id="PF03861">
    <property type="entry name" value="ANTAR"/>
    <property type="match status" value="1"/>
</dbReference>
<dbReference type="PROSITE" id="PS50921">
    <property type="entry name" value="ANTAR"/>
    <property type="match status" value="1"/>
</dbReference>
<dbReference type="EMBL" id="JAMXQV010000004">
    <property type="protein sequence ID" value="MCR6483194.1"/>
    <property type="molecule type" value="Genomic_DNA"/>
</dbReference>